<evidence type="ECO:0000256" key="6">
    <source>
        <dbReference type="ARBA" id="ARBA00022771"/>
    </source>
</evidence>
<dbReference type="GO" id="GO:0005634">
    <property type="term" value="C:nucleus"/>
    <property type="evidence" value="ECO:0007669"/>
    <property type="project" value="UniProtKB-SubCell"/>
</dbReference>
<evidence type="ECO:0000259" key="10">
    <source>
        <dbReference type="PROSITE" id="PS00028"/>
    </source>
</evidence>
<dbReference type="PANTHER" id="PTHR46095">
    <property type="entry name" value="ZINC FINGER PROTEIN 593"/>
    <property type="match status" value="1"/>
</dbReference>
<dbReference type="SUPFAM" id="SSF57667">
    <property type="entry name" value="beta-beta-alpha zinc fingers"/>
    <property type="match status" value="1"/>
</dbReference>
<dbReference type="GO" id="GO:0043021">
    <property type="term" value="F:ribonucleoprotein complex binding"/>
    <property type="evidence" value="ECO:0007669"/>
    <property type="project" value="UniProtKB-ARBA"/>
</dbReference>
<dbReference type="GO" id="GO:0008270">
    <property type="term" value="F:zinc ion binding"/>
    <property type="evidence" value="ECO:0007669"/>
    <property type="project" value="UniProtKB-KW"/>
</dbReference>
<dbReference type="Proteomes" id="UP001497525">
    <property type="component" value="Unassembled WGS sequence"/>
</dbReference>
<keyword evidence="4" id="KW-0690">Ribosome biogenesis</keyword>
<dbReference type="InterPro" id="IPR022755">
    <property type="entry name" value="Znf_C2H2_jaz"/>
</dbReference>
<dbReference type="InterPro" id="IPR051879">
    <property type="entry name" value="C2H2-ZF_Maturation_Protein"/>
</dbReference>
<protein>
    <recommendedName>
        <fullName evidence="10">C2H2-type domain-containing protein</fullName>
    </recommendedName>
</protein>
<dbReference type="GO" id="GO:0003676">
    <property type="term" value="F:nucleic acid binding"/>
    <property type="evidence" value="ECO:0007669"/>
    <property type="project" value="InterPro"/>
</dbReference>
<evidence type="ECO:0000256" key="8">
    <source>
        <dbReference type="ARBA" id="ARBA00023242"/>
    </source>
</evidence>
<comment type="similarity">
    <text evidence="9">Belongs to the ZNF593/BUD20 C2H2-type zinc-finger protein family.</text>
</comment>
<dbReference type="AlphaFoldDB" id="A0AAV2TL75"/>
<feature type="domain" description="C2H2-type" evidence="10">
    <location>
        <begin position="54"/>
        <end position="76"/>
    </location>
</feature>
<proteinExistence type="inferred from homology"/>
<name>A0AAV2TL75_CALDB</name>
<evidence type="ECO:0000256" key="2">
    <source>
        <dbReference type="ARBA" id="ARBA00004496"/>
    </source>
</evidence>
<keyword evidence="8" id="KW-0539">Nucleus</keyword>
<evidence type="ECO:0000256" key="7">
    <source>
        <dbReference type="ARBA" id="ARBA00022833"/>
    </source>
</evidence>
<keyword evidence="7" id="KW-0862">Zinc</keyword>
<evidence type="ECO:0000256" key="9">
    <source>
        <dbReference type="ARBA" id="ARBA00038064"/>
    </source>
</evidence>
<comment type="subcellular location">
    <subcellularLocation>
        <location evidence="2">Cytoplasm</location>
    </subcellularLocation>
    <subcellularLocation>
        <location evidence="1">Nucleus</location>
    </subcellularLocation>
</comment>
<evidence type="ECO:0000256" key="5">
    <source>
        <dbReference type="ARBA" id="ARBA00022723"/>
    </source>
</evidence>
<dbReference type="Gene3D" id="3.30.160.60">
    <property type="entry name" value="Classic Zinc Finger"/>
    <property type="match status" value="1"/>
</dbReference>
<dbReference type="PANTHER" id="PTHR46095:SF1">
    <property type="entry name" value="ZINC FINGER PROTEIN 593"/>
    <property type="match status" value="1"/>
</dbReference>
<evidence type="ECO:0000313" key="12">
    <source>
        <dbReference type="Proteomes" id="UP001497525"/>
    </source>
</evidence>
<keyword evidence="6" id="KW-0863">Zinc-finger</keyword>
<evidence type="ECO:0000256" key="4">
    <source>
        <dbReference type="ARBA" id="ARBA00022517"/>
    </source>
</evidence>
<comment type="caution">
    <text evidence="11">The sequence shown here is derived from an EMBL/GenBank/DDBJ whole genome shotgun (WGS) entry which is preliminary data.</text>
</comment>
<dbReference type="InterPro" id="IPR003604">
    <property type="entry name" value="Matrin/U1-like-C_Znf_C2H2"/>
</dbReference>
<dbReference type="EMBL" id="CAXLJL010000378">
    <property type="protein sequence ID" value="CAL5137192.1"/>
    <property type="molecule type" value="Genomic_DNA"/>
</dbReference>
<organism evidence="11 12">
    <name type="scientific">Calicophoron daubneyi</name>
    <name type="common">Rumen fluke</name>
    <name type="synonym">Paramphistomum daubneyi</name>
    <dbReference type="NCBI Taxonomy" id="300641"/>
    <lineage>
        <taxon>Eukaryota</taxon>
        <taxon>Metazoa</taxon>
        <taxon>Spiralia</taxon>
        <taxon>Lophotrochozoa</taxon>
        <taxon>Platyhelminthes</taxon>
        <taxon>Trematoda</taxon>
        <taxon>Digenea</taxon>
        <taxon>Plagiorchiida</taxon>
        <taxon>Pronocephalata</taxon>
        <taxon>Paramphistomoidea</taxon>
        <taxon>Paramphistomidae</taxon>
        <taxon>Calicophoron</taxon>
    </lineage>
</organism>
<evidence type="ECO:0000256" key="3">
    <source>
        <dbReference type="ARBA" id="ARBA00022490"/>
    </source>
</evidence>
<evidence type="ECO:0000313" key="11">
    <source>
        <dbReference type="EMBL" id="CAL5137192.1"/>
    </source>
</evidence>
<reference evidence="11" key="1">
    <citation type="submission" date="2024-06" db="EMBL/GenBank/DDBJ databases">
        <authorList>
            <person name="Liu X."/>
            <person name="Lenzi L."/>
            <person name="Haldenby T S."/>
            <person name="Uol C."/>
        </authorList>
    </citation>
    <scope>NUCLEOTIDE SEQUENCE</scope>
</reference>
<dbReference type="SMART" id="SM00451">
    <property type="entry name" value="ZnF_U1"/>
    <property type="match status" value="1"/>
</dbReference>
<dbReference type="InterPro" id="IPR036236">
    <property type="entry name" value="Znf_C2H2_sf"/>
</dbReference>
<dbReference type="FunFam" id="3.30.160.60:FF:000299">
    <property type="entry name" value="Zinc finger protein 593"/>
    <property type="match status" value="1"/>
</dbReference>
<dbReference type="GO" id="GO:0042254">
    <property type="term" value="P:ribosome biogenesis"/>
    <property type="evidence" value="ECO:0007669"/>
    <property type="project" value="UniProtKB-KW"/>
</dbReference>
<evidence type="ECO:0000256" key="1">
    <source>
        <dbReference type="ARBA" id="ARBA00004123"/>
    </source>
</evidence>
<gene>
    <name evidence="11" type="ORF">CDAUBV1_LOCUS11451</name>
</gene>
<dbReference type="Pfam" id="PF12171">
    <property type="entry name" value="zf-C2H2_jaz"/>
    <property type="match status" value="1"/>
</dbReference>
<sequence>MGRSGVRNSRYKVKRRTRDIDQVWNDVKEENIQKRVAEATKPDEDLPGLGQHFCITCSKYFIDQRTMDTHVRGKPHKRRLRALKEAPHTQDDADRAAGILKDDYCSSAKRLCQGIANPELPTKLTQPVSYVYAE</sequence>
<accession>A0AAV2TL75</accession>
<dbReference type="InterPro" id="IPR013087">
    <property type="entry name" value="Znf_C2H2_type"/>
</dbReference>
<keyword evidence="3" id="KW-0963">Cytoplasm</keyword>
<dbReference type="PROSITE" id="PS00028">
    <property type="entry name" value="ZINC_FINGER_C2H2_1"/>
    <property type="match status" value="1"/>
</dbReference>
<dbReference type="GO" id="GO:0005737">
    <property type="term" value="C:cytoplasm"/>
    <property type="evidence" value="ECO:0007669"/>
    <property type="project" value="UniProtKB-SubCell"/>
</dbReference>
<keyword evidence="5" id="KW-0479">Metal-binding</keyword>